<dbReference type="FunCoup" id="A0A6J3RLJ2">
    <property type="interactions" value="1042"/>
</dbReference>
<keyword evidence="26" id="KW-1185">Reference proteome</keyword>
<comment type="function">
    <text evidence="16">Acts as one of several non-catalytic accessory components of the cytoplasmic dynein 2 complex (dynein-2 complex), a motor protein complex that drives the movement of cargos along microtubules within cilia and flagella in concert with the intraflagellar transport (IFT) system. DYNC2I2 plays a major role in retrograde ciliary protein trafficking and in ciliogenesis. Required also to maintain a functional transition zone.</text>
</comment>
<dbReference type="Gene3D" id="2.40.50.140">
    <property type="entry name" value="Nucleic acid-binding proteins"/>
    <property type="match status" value="1"/>
</dbReference>
<comment type="function">
    <text evidence="17">RNA-binding protein involved in translationally coupled mRNA turnover. Implicated with other RNA-binding proteins in the cytoplasmic deadenylation/translational and decay interplay of the FOS mRNA mediated by the major coding-region determinant of instability (mCRD) domain. Required for efficient formation of stress granules.</text>
</comment>
<comment type="similarity">
    <text evidence="7">Belongs to the dynein light intermediate chain family.</text>
</comment>
<dbReference type="InterPro" id="IPR002059">
    <property type="entry name" value="CSP_DNA-bd"/>
</dbReference>
<protein>
    <recommendedName>
        <fullName evidence="20">Cold shock domain-containing protein E1</fullName>
    </recommendedName>
    <alternativeName>
        <fullName evidence="21">Cytoplasmic dynein 2 intermediate chain 2</fullName>
    </alternativeName>
    <alternativeName>
        <fullName evidence="23">Dynein 2 intermediate chain 2</fullName>
    </alternativeName>
    <alternativeName>
        <fullName evidence="22">WD repeat-containing protein 34</fullName>
    </alternativeName>
</protein>
<dbReference type="InterPro" id="IPR036322">
    <property type="entry name" value="WD40_repeat_dom_sf"/>
</dbReference>
<evidence type="ECO:0000256" key="24">
    <source>
        <dbReference type="SAM" id="MobiDB-lite"/>
    </source>
</evidence>
<evidence type="ECO:0000256" key="3">
    <source>
        <dbReference type="ARBA" id="ARBA00004210"/>
    </source>
</evidence>
<comment type="function">
    <text evidence="18">Acts as a negative regulator of the Toll-like and IL-1R receptor signaling pathways. Inhibits the MAP3K7-induced NF-kappa-B activation pathway. Inhibits MAP3K7 phosphorylation at 'Thr-184' and 'Thr-187' upon Il-1 beta stimulation.</text>
</comment>
<evidence type="ECO:0000256" key="22">
    <source>
        <dbReference type="ARBA" id="ARBA00075793"/>
    </source>
</evidence>
<evidence type="ECO:0000256" key="1">
    <source>
        <dbReference type="ARBA" id="ARBA00004120"/>
    </source>
</evidence>
<dbReference type="OrthoDB" id="445052at2759"/>
<keyword evidence="13" id="KW-0206">Cytoskeleton</keyword>
<dbReference type="GO" id="GO:0035721">
    <property type="term" value="P:intraciliary retrograde transport"/>
    <property type="evidence" value="ECO:0007669"/>
    <property type="project" value="UniProtKB-ARBA"/>
</dbReference>
<dbReference type="GO" id="GO:0005868">
    <property type="term" value="C:cytoplasmic dynein complex"/>
    <property type="evidence" value="ECO:0007669"/>
    <property type="project" value="TreeGrafter"/>
</dbReference>
<dbReference type="Pfam" id="PF00400">
    <property type="entry name" value="WD40"/>
    <property type="match status" value="2"/>
</dbReference>
<evidence type="ECO:0000256" key="13">
    <source>
        <dbReference type="ARBA" id="ARBA00023212"/>
    </source>
</evidence>
<evidence type="ECO:0000256" key="12">
    <source>
        <dbReference type="ARBA" id="ARBA00022884"/>
    </source>
</evidence>
<dbReference type="Gene3D" id="2.130.10.10">
    <property type="entry name" value="YVTN repeat-like/Quinoprotein amine dehydrogenase"/>
    <property type="match status" value="2"/>
</dbReference>
<gene>
    <name evidence="27" type="primary">WDR34</name>
</gene>
<name>A0A6J3RLJ2_TURTR</name>
<proteinExistence type="inferred from homology"/>
<dbReference type="InterPro" id="IPR012340">
    <property type="entry name" value="NA-bd_OB-fold"/>
</dbReference>
<dbReference type="PANTHER" id="PTHR12442">
    <property type="entry name" value="DYNEIN INTERMEDIATE CHAIN"/>
    <property type="match status" value="1"/>
</dbReference>
<dbReference type="GO" id="GO:0045503">
    <property type="term" value="F:dynein light chain binding"/>
    <property type="evidence" value="ECO:0007669"/>
    <property type="project" value="TreeGrafter"/>
</dbReference>
<keyword evidence="9" id="KW-0597">Phosphoprotein</keyword>
<evidence type="ECO:0000256" key="20">
    <source>
        <dbReference type="ARBA" id="ARBA00069501"/>
    </source>
</evidence>
<dbReference type="SUPFAM" id="SSF50249">
    <property type="entry name" value="Nucleic acid-binding proteins"/>
    <property type="match status" value="1"/>
</dbReference>
<evidence type="ECO:0000256" key="10">
    <source>
        <dbReference type="ARBA" id="ARBA00022574"/>
    </source>
</evidence>
<dbReference type="RefSeq" id="XP_033715229.1">
    <property type="nucleotide sequence ID" value="XM_033859338.1"/>
</dbReference>
<evidence type="ECO:0000256" key="11">
    <source>
        <dbReference type="ARBA" id="ARBA00022737"/>
    </source>
</evidence>
<comment type="subcellular location">
    <subcellularLocation>
        <location evidence="6">Cell projection</location>
        <location evidence="6">Filopodium</location>
    </subcellularLocation>
    <subcellularLocation>
        <location evidence="2">Cytoplasm</location>
        <location evidence="2">P-body</location>
    </subcellularLocation>
    <subcellularLocation>
        <location evidence="3">Cytoplasm</location>
        <location evidence="3">Stress granule</location>
    </subcellularLocation>
    <subcellularLocation>
        <location evidence="5">Cytoplasm</location>
        <location evidence="5">Cytoskeleton</location>
        <location evidence="5">Cilium axoneme</location>
    </subcellularLocation>
    <subcellularLocation>
        <location evidence="1">Cytoplasm</location>
        <location evidence="1">Cytoskeleton</location>
        <location evidence="1">Cilium basal body</location>
    </subcellularLocation>
    <subcellularLocation>
        <location evidence="4">Cytoplasm</location>
        <location evidence="4">Cytoskeleton</location>
        <location evidence="4">Microtubule organizing center</location>
        <location evidence="4">Centrosome</location>
    </subcellularLocation>
</comment>
<sequence length="695" mass="75148">MDEADMKGEVYPFGVVGMANKGDCLQKGESVKFQYCVLGQNAQTMAYNITPLRRATVECVKDQFGFINYEVGDSKKLFLHVKEVQDGIELQAGDEVEFLVIFNQRAGKCTACNVWRVCEGPKAVAAPRPDRSGGEGCVGLRRRRGWAGWGWGWGGGSVSTVTRAQPGQLCRAGSAGAEALASGGAASTERPERPGPLQDETLGLASVPSQWRGVQGIRGETKSCQTASIATAEASAQTRKHADAEVQTEAPEPASLQSVPQYDGPRLVAFLRRVEAMVTRELNKNWQSHAFDGFEVNWSEQQQTVTCLHTLGYPPAQGQGLHVTGVSWNTTGSVVACAYGRLDDGDWSTLKSFVCTWNLDRRGLNPQQPSAVVEVPSAVMCLAFHPTQPSHVAGGLYNGEVLVWDVSHPEDPLLWRTGLTDDAHTDPVYQVVWLPGPQHGHRFQVLSVATDGKVLLWLAVGAGRLQLSAGFALAVQQLPRSTKLKKPPRGETEVGATAVAFSSFDPSLFVLGTEGGFPLKCSLAAEEPALTRMPSSVPLRAPAQFTFSPHGGPVYSVSCSPFHRNLFLSAGTDGHVHLYSMLQAQPLTSLQLSHKYLFAVRWSPVRPLVFAAASGEGDVQLFDLQKSSQKPTVSIKQTQDESPVYCLEFNCQQTQLLAAGDAKGVVKVWQLSSEFTEQGPRETEDLDQLAAEVAT</sequence>
<dbReference type="InterPro" id="IPR050687">
    <property type="entry name" value="Dynein_IC"/>
</dbReference>
<keyword evidence="12" id="KW-0694">RNA-binding</keyword>
<keyword evidence="11" id="KW-0677">Repeat</keyword>
<evidence type="ECO:0000256" key="21">
    <source>
        <dbReference type="ARBA" id="ARBA00072502"/>
    </source>
</evidence>
<feature type="region of interest" description="Disordered" evidence="24">
    <location>
        <begin position="180"/>
        <end position="200"/>
    </location>
</feature>
<feature type="domain" description="CSD" evidence="25">
    <location>
        <begin position="52"/>
        <end position="116"/>
    </location>
</feature>
<dbReference type="GO" id="GO:0030175">
    <property type="term" value="C:filopodium"/>
    <property type="evidence" value="ECO:0007669"/>
    <property type="project" value="UniProtKB-SubCell"/>
</dbReference>
<evidence type="ECO:0000256" key="19">
    <source>
        <dbReference type="ARBA" id="ARBA00065656"/>
    </source>
</evidence>
<evidence type="ECO:0000313" key="26">
    <source>
        <dbReference type="Proteomes" id="UP000245320"/>
    </source>
</evidence>
<dbReference type="GO" id="GO:0005813">
    <property type="term" value="C:centrosome"/>
    <property type="evidence" value="ECO:0007669"/>
    <property type="project" value="UniProtKB-SubCell"/>
</dbReference>
<evidence type="ECO:0000256" key="23">
    <source>
        <dbReference type="ARBA" id="ARBA00079712"/>
    </source>
</evidence>
<reference evidence="27" key="1">
    <citation type="submission" date="2025-08" db="UniProtKB">
        <authorList>
            <consortium name="RefSeq"/>
        </authorList>
    </citation>
    <scope>IDENTIFICATION</scope>
    <source>
        <tissue evidence="27">Spleen</tissue>
    </source>
</reference>
<keyword evidence="8" id="KW-0963">Cytoplasm</keyword>
<evidence type="ECO:0000256" key="15">
    <source>
        <dbReference type="ARBA" id="ARBA00044751"/>
    </source>
</evidence>
<evidence type="ECO:0000259" key="25">
    <source>
        <dbReference type="PROSITE" id="PS51857"/>
    </source>
</evidence>
<dbReference type="SMART" id="SM00357">
    <property type="entry name" value="CSP"/>
    <property type="match status" value="1"/>
</dbReference>
<keyword evidence="14" id="KW-0966">Cell projection</keyword>
<evidence type="ECO:0000256" key="9">
    <source>
        <dbReference type="ARBA" id="ARBA00022553"/>
    </source>
</evidence>
<dbReference type="InterPro" id="IPR015943">
    <property type="entry name" value="WD40/YVTN_repeat-like_dom_sf"/>
</dbReference>
<comment type="subunit">
    <text evidence="19">Component of a multi subunit autoregulatory ribonucleoprotein complex (ARC), at least composed of IGF2BP1, PABPC1 and CSDE1. Interacts with STRAP. Part of a complex associated with the FOS mCRD domain and consisting of PABPC1, PAIP1, HNRPD and SYNCRIP. The interaction with PABPC1 is direct and RNA-independent. Interacts with EIF4ENIF1/4E-T.</text>
</comment>
<evidence type="ECO:0000256" key="14">
    <source>
        <dbReference type="ARBA" id="ARBA00023273"/>
    </source>
</evidence>
<organism evidence="26 27">
    <name type="scientific">Tursiops truncatus</name>
    <name type="common">Atlantic bottle-nosed dolphin</name>
    <name type="synonym">Delphinus truncatus</name>
    <dbReference type="NCBI Taxonomy" id="9739"/>
    <lineage>
        <taxon>Eukaryota</taxon>
        <taxon>Metazoa</taxon>
        <taxon>Chordata</taxon>
        <taxon>Craniata</taxon>
        <taxon>Vertebrata</taxon>
        <taxon>Euteleostomi</taxon>
        <taxon>Mammalia</taxon>
        <taxon>Eutheria</taxon>
        <taxon>Laurasiatheria</taxon>
        <taxon>Artiodactyla</taxon>
        <taxon>Whippomorpha</taxon>
        <taxon>Cetacea</taxon>
        <taxon>Odontoceti</taxon>
        <taxon>Delphinidae</taxon>
        <taxon>Tursiops</taxon>
    </lineage>
</organism>
<dbReference type="GO" id="GO:0010494">
    <property type="term" value="C:cytoplasmic stress granule"/>
    <property type="evidence" value="ECO:0007669"/>
    <property type="project" value="UniProtKB-SubCell"/>
</dbReference>
<dbReference type="Pfam" id="PF23456">
    <property type="entry name" value="CSDE1"/>
    <property type="match status" value="1"/>
</dbReference>
<dbReference type="InterPro" id="IPR056400">
    <property type="entry name" value="CSDE1"/>
</dbReference>
<evidence type="ECO:0000256" key="4">
    <source>
        <dbReference type="ARBA" id="ARBA00004300"/>
    </source>
</evidence>
<dbReference type="FunFam" id="2.40.50.140:FF:000093">
    <property type="entry name" value="cold shock domain-containing protein E1 isoform X1"/>
    <property type="match status" value="1"/>
</dbReference>
<dbReference type="FunFam" id="2.130.10.10:FF:000283">
    <property type="entry name" value="WD repeat domain 34"/>
    <property type="match status" value="1"/>
</dbReference>
<dbReference type="InParanoid" id="A0A6J3RLJ2"/>
<dbReference type="CTD" id="89891"/>
<dbReference type="Pfam" id="PF00313">
    <property type="entry name" value="CSD"/>
    <property type="match status" value="1"/>
</dbReference>
<evidence type="ECO:0000256" key="17">
    <source>
        <dbReference type="ARBA" id="ARBA00057277"/>
    </source>
</evidence>
<dbReference type="PROSITE" id="PS51857">
    <property type="entry name" value="CSD_2"/>
    <property type="match status" value="1"/>
</dbReference>
<evidence type="ECO:0000256" key="5">
    <source>
        <dbReference type="ARBA" id="ARBA00004430"/>
    </source>
</evidence>
<dbReference type="SMART" id="SM00320">
    <property type="entry name" value="WD40"/>
    <property type="match status" value="5"/>
</dbReference>
<accession>A0A6J3RLJ2</accession>
<evidence type="ECO:0000256" key="7">
    <source>
        <dbReference type="ARBA" id="ARBA00006831"/>
    </source>
</evidence>
<evidence type="ECO:0000256" key="16">
    <source>
        <dbReference type="ARBA" id="ARBA00056805"/>
    </source>
</evidence>
<evidence type="ECO:0000313" key="27">
    <source>
        <dbReference type="RefSeq" id="XP_033715229.1"/>
    </source>
</evidence>
<feature type="region of interest" description="Disordered" evidence="24">
    <location>
        <begin position="237"/>
        <end position="259"/>
    </location>
</feature>
<evidence type="ECO:0000256" key="2">
    <source>
        <dbReference type="ARBA" id="ARBA00004201"/>
    </source>
</evidence>
<dbReference type="SUPFAM" id="SSF50978">
    <property type="entry name" value="WD40 repeat-like"/>
    <property type="match status" value="1"/>
</dbReference>
<dbReference type="GO" id="GO:0000932">
    <property type="term" value="C:P-body"/>
    <property type="evidence" value="ECO:0007669"/>
    <property type="project" value="UniProtKB-SubCell"/>
</dbReference>
<dbReference type="GO" id="GO:0045504">
    <property type="term" value="F:dynein heavy chain binding"/>
    <property type="evidence" value="ECO:0007669"/>
    <property type="project" value="TreeGrafter"/>
</dbReference>
<dbReference type="InterPro" id="IPR011129">
    <property type="entry name" value="CSD"/>
</dbReference>
<dbReference type="Proteomes" id="UP000245320">
    <property type="component" value="Chromosome 6"/>
</dbReference>
<dbReference type="InterPro" id="IPR001680">
    <property type="entry name" value="WD40_rpt"/>
</dbReference>
<dbReference type="GO" id="GO:0005930">
    <property type="term" value="C:axoneme"/>
    <property type="evidence" value="ECO:0007669"/>
    <property type="project" value="UniProtKB-SubCell"/>
</dbReference>
<evidence type="ECO:0000256" key="6">
    <source>
        <dbReference type="ARBA" id="ARBA00004486"/>
    </source>
</evidence>
<comment type="similarity">
    <text evidence="15">Belongs to the UNR family.</text>
</comment>
<evidence type="ECO:0000256" key="18">
    <source>
        <dbReference type="ARBA" id="ARBA00057458"/>
    </source>
</evidence>
<evidence type="ECO:0000256" key="8">
    <source>
        <dbReference type="ARBA" id="ARBA00022490"/>
    </source>
</evidence>
<dbReference type="FunFam" id="2.130.10.10:FF:000507">
    <property type="entry name" value="WD repeat domain 34"/>
    <property type="match status" value="1"/>
</dbReference>
<dbReference type="GO" id="GO:0036064">
    <property type="term" value="C:ciliary basal body"/>
    <property type="evidence" value="ECO:0007669"/>
    <property type="project" value="UniProtKB-ARBA"/>
</dbReference>
<keyword evidence="10" id="KW-0853">WD repeat</keyword>
<dbReference type="PANTHER" id="PTHR12442:SF26">
    <property type="entry name" value="CYTOPLASMIC DYNEIN 2 INTERMEDIATE CHAIN 2"/>
    <property type="match status" value="1"/>
</dbReference>
<dbReference type="AlphaFoldDB" id="A0A6J3RLJ2"/>
<dbReference type="GO" id="GO:0003723">
    <property type="term" value="F:RNA binding"/>
    <property type="evidence" value="ECO:0007669"/>
    <property type="project" value="UniProtKB-KW"/>
</dbReference>